<dbReference type="Proteomes" id="UP001501265">
    <property type="component" value="Unassembled WGS sequence"/>
</dbReference>
<name>A0ABP9B6G1_9ACTN</name>
<dbReference type="InterPro" id="IPR049492">
    <property type="entry name" value="BD-FAE-like_dom"/>
</dbReference>
<proteinExistence type="predicted"/>
<dbReference type="InterPro" id="IPR048124">
    <property type="entry name" value="Tannase_B"/>
</dbReference>
<reference evidence="4" key="1">
    <citation type="journal article" date="2019" name="Int. J. Syst. Evol. Microbiol.">
        <title>The Global Catalogue of Microorganisms (GCM) 10K type strain sequencing project: providing services to taxonomists for standard genome sequencing and annotation.</title>
        <authorList>
            <consortium name="The Broad Institute Genomics Platform"/>
            <consortium name="The Broad Institute Genome Sequencing Center for Infectious Disease"/>
            <person name="Wu L."/>
            <person name="Ma J."/>
        </authorList>
    </citation>
    <scope>NUCLEOTIDE SEQUENCE [LARGE SCALE GENOMIC DNA]</scope>
    <source>
        <strain evidence="4">JCM 18081</strain>
    </source>
</reference>
<dbReference type="NCBIfam" id="NF041556">
    <property type="entry name" value="tannase_B"/>
    <property type="match status" value="1"/>
</dbReference>
<dbReference type="SUPFAM" id="SSF53474">
    <property type="entry name" value="alpha/beta-Hydrolases"/>
    <property type="match status" value="1"/>
</dbReference>
<dbReference type="EMBL" id="BAABIG010000017">
    <property type="protein sequence ID" value="GAA4791319.1"/>
    <property type="molecule type" value="Genomic_DNA"/>
</dbReference>
<evidence type="ECO:0000313" key="3">
    <source>
        <dbReference type="EMBL" id="GAA4791319.1"/>
    </source>
</evidence>
<keyword evidence="1" id="KW-0812">Transmembrane</keyword>
<evidence type="ECO:0000256" key="1">
    <source>
        <dbReference type="SAM" id="Phobius"/>
    </source>
</evidence>
<dbReference type="InterPro" id="IPR029058">
    <property type="entry name" value="AB_hydrolase_fold"/>
</dbReference>
<keyword evidence="1" id="KW-1133">Transmembrane helix</keyword>
<organism evidence="3 4">
    <name type="scientific">Streptomyces ziwulingensis</name>
    <dbReference type="NCBI Taxonomy" id="1045501"/>
    <lineage>
        <taxon>Bacteria</taxon>
        <taxon>Bacillati</taxon>
        <taxon>Actinomycetota</taxon>
        <taxon>Actinomycetes</taxon>
        <taxon>Kitasatosporales</taxon>
        <taxon>Streptomycetaceae</taxon>
        <taxon>Streptomyces</taxon>
    </lineage>
</organism>
<dbReference type="Pfam" id="PF20434">
    <property type="entry name" value="BD-FAE"/>
    <property type="match status" value="1"/>
</dbReference>
<feature type="transmembrane region" description="Helical" evidence="1">
    <location>
        <begin position="30"/>
        <end position="51"/>
    </location>
</feature>
<accession>A0ABP9B6G1</accession>
<dbReference type="RefSeq" id="WP_345618313.1">
    <property type="nucleotide sequence ID" value="NZ_BAABIG010000017.1"/>
</dbReference>
<dbReference type="Gene3D" id="3.40.50.1820">
    <property type="entry name" value="alpha/beta hydrolase"/>
    <property type="match status" value="1"/>
</dbReference>
<keyword evidence="4" id="KW-1185">Reference proteome</keyword>
<protein>
    <submittedName>
        <fullName evidence="3">Subtype B tannase</fullName>
    </submittedName>
</protein>
<comment type="caution">
    <text evidence="3">The sequence shown here is derived from an EMBL/GenBank/DDBJ whole genome shotgun (WGS) entry which is preliminary data.</text>
</comment>
<feature type="domain" description="BD-FAE-like" evidence="2">
    <location>
        <begin position="147"/>
        <end position="269"/>
    </location>
</feature>
<evidence type="ECO:0000313" key="4">
    <source>
        <dbReference type="Proteomes" id="UP001501265"/>
    </source>
</evidence>
<sequence>MQRLSASCGRDALTYPTDIREGRPVARKHLLRGVAIAGSLALTAVVVPSSVAAASGVPAPAPARGHAADPQDSALAFDSAAYTTITVTVDGRPMNVRWYKEICYVANPVAAAAQQPGGPGGGSTTIPDTACGYQSMNVFVPESAFGDQRAPVYFAVNNSGWMASHLRAGVRDGAAYNSSTSNVGAALKAGYVFTDIANRSRGLIGADGSYPGKAPAAVVDAKAAVRYLRLNDAAMPGSAERIVINGTSGGGALVSILGAAGNSREYDPYLAAIGAAGVDGKGRSTLRDDVFAVNAYCPITDLGNADAAYEWLYHVLATRDTTGANPSPEDAAAIAARFPAYEKSLGLRNPDGSRLTAANLLDTIKKEVVRSAETYLKAAADHAIPPLGGTFEFTSGGTTKSYVNDWIDVDNATDTVLSVDLAKYLAFVATQATLKTTPAFDAVGVNGNTTSGTETNLFGPPTQKYLNYTEYGWNRNDVAGDGSGLDDTGLTWDRYTAERSTTVDDQVHLINPMDFIGTGADTAPNWYVRNGTRDRDTAFTVSLNLDRALAADKQVKNVDYRLAWNQPHAGNYDVPEAMAWIAAVVDAAG</sequence>
<gene>
    <name evidence="3" type="ORF">GCM10023220_15940</name>
</gene>
<evidence type="ECO:0000259" key="2">
    <source>
        <dbReference type="Pfam" id="PF20434"/>
    </source>
</evidence>
<keyword evidence="1" id="KW-0472">Membrane</keyword>